<dbReference type="EMBL" id="JAPDPI010000024">
    <property type="protein sequence ID" value="MCW3806458.1"/>
    <property type="molecule type" value="Genomic_DNA"/>
</dbReference>
<dbReference type="Proteomes" id="UP001207408">
    <property type="component" value="Unassembled WGS sequence"/>
</dbReference>
<dbReference type="Gene3D" id="2.40.30.170">
    <property type="match status" value="1"/>
</dbReference>
<dbReference type="RefSeq" id="WP_301199916.1">
    <property type="nucleotide sequence ID" value="NZ_JAPDPI010000024.1"/>
</dbReference>
<evidence type="ECO:0000259" key="4">
    <source>
        <dbReference type="Pfam" id="PF25893"/>
    </source>
</evidence>
<evidence type="ECO:0000313" key="9">
    <source>
        <dbReference type="Proteomes" id="UP001207408"/>
    </source>
</evidence>
<feature type="coiled-coil region" evidence="2">
    <location>
        <begin position="22"/>
        <end position="59"/>
    </location>
</feature>
<keyword evidence="3" id="KW-0732">Signal</keyword>
<gene>
    <name evidence="8" type="ORF">OM074_12555</name>
</gene>
<evidence type="ECO:0000259" key="7">
    <source>
        <dbReference type="Pfam" id="PF25989"/>
    </source>
</evidence>
<dbReference type="GO" id="GO:0015562">
    <property type="term" value="F:efflux transmembrane transporter activity"/>
    <property type="evidence" value="ECO:0007669"/>
    <property type="project" value="TreeGrafter"/>
</dbReference>
<dbReference type="Gene3D" id="2.40.50.100">
    <property type="match status" value="1"/>
</dbReference>
<dbReference type="AlphaFoldDB" id="A0AAE3MER3"/>
<sequence>MKKLIMGLMFLSILAACSSSANDEMKAKLAENKEKIKELKKENLKLEEKIRKNTKEEAKHKIPVVTLKLEKKSFFHYIEANGIMESVQSADISPEVPGQIKTIYVKEGQRVQKGQLLVSINSNAISNAIKEIETNLRLATDVFEKQKRLWDQKIGSEVEYLQARTNKEALESALNSQKANLEMYHIRAPFDGIVDNVIAKEGELSSPGAIILQFVNLRTMKINADVSEAYIPSIAKGDTVEVSFPTYPDLIVKCPIFRTGNIVHPDNRTFNVQLLLKNIDEKLKPNMMATLKINDFSVSNAIVVPSAVIKNDITGKFLFVVRDKVAQKVYVEPGRSYKDETLVIKGLSQGDEIITEGYNTVSNGTQVSVR</sequence>
<dbReference type="GO" id="GO:1990281">
    <property type="term" value="C:efflux pump complex"/>
    <property type="evidence" value="ECO:0007669"/>
    <property type="project" value="TreeGrafter"/>
</dbReference>
<evidence type="ECO:0000313" key="8">
    <source>
        <dbReference type="EMBL" id="MCW3806458.1"/>
    </source>
</evidence>
<evidence type="ECO:0000256" key="1">
    <source>
        <dbReference type="ARBA" id="ARBA00009477"/>
    </source>
</evidence>
<feature type="chain" id="PRO_5042170968" evidence="3">
    <location>
        <begin position="22"/>
        <end position="370"/>
    </location>
</feature>
<dbReference type="PROSITE" id="PS51257">
    <property type="entry name" value="PROKAR_LIPOPROTEIN"/>
    <property type="match status" value="1"/>
</dbReference>
<name>A0AAE3MER3_9BACT</name>
<organism evidence="8 9">
    <name type="scientific">Plebeiibacterium marinum</name>
    <dbReference type="NCBI Taxonomy" id="2992111"/>
    <lineage>
        <taxon>Bacteria</taxon>
        <taxon>Pseudomonadati</taxon>
        <taxon>Bacteroidota</taxon>
        <taxon>Bacteroidia</taxon>
        <taxon>Marinilabiliales</taxon>
        <taxon>Marinilabiliaceae</taxon>
        <taxon>Plebeiibacterium</taxon>
    </lineage>
</organism>
<dbReference type="Gene3D" id="2.40.420.20">
    <property type="match status" value="1"/>
</dbReference>
<dbReference type="InterPro" id="IPR058648">
    <property type="entry name" value="HH_CzcB-like"/>
</dbReference>
<keyword evidence="2" id="KW-0175">Coiled coil</keyword>
<keyword evidence="9" id="KW-1185">Reference proteome</keyword>
<feature type="domain" description="CzcB-like barrel-sandwich hybrid" evidence="6">
    <location>
        <begin position="89"/>
        <end position="203"/>
    </location>
</feature>
<feature type="domain" description="YknX-like C-terminal permuted SH3-like" evidence="7">
    <location>
        <begin position="301"/>
        <end position="369"/>
    </location>
</feature>
<dbReference type="SUPFAM" id="SSF111369">
    <property type="entry name" value="HlyD-like secretion proteins"/>
    <property type="match status" value="1"/>
</dbReference>
<dbReference type="InterPro" id="IPR058637">
    <property type="entry name" value="YknX-like_C"/>
</dbReference>
<reference evidence="8" key="1">
    <citation type="submission" date="2022-10" db="EMBL/GenBank/DDBJ databases">
        <authorList>
            <person name="Yu W.X."/>
        </authorList>
    </citation>
    <scope>NUCLEOTIDE SEQUENCE</scope>
    <source>
        <strain evidence="8">D04</strain>
    </source>
</reference>
<evidence type="ECO:0000259" key="6">
    <source>
        <dbReference type="Pfam" id="PF25973"/>
    </source>
</evidence>
<evidence type="ECO:0000256" key="3">
    <source>
        <dbReference type="SAM" id="SignalP"/>
    </source>
</evidence>
<dbReference type="InterPro" id="IPR006143">
    <property type="entry name" value="RND_pump_MFP"/>
</dbReference>
<feature type="signal peptide" evidence="3">
    <location>
        <begin position="1"/>
        <end position="21"/>
    </location>
</feature>
<dbReference type="Pfam" id="PF25973">
    <property type="entry name" value="BSH_CzcB"/>
    <property type="match status" value="1"/>
</dbReference>
<dbReference type="PANTHER" id="PTHR30469:SF15">
    <property type="entry name" value="HLYD FAMILY OF SECRETION PROTEINS"/>
    <property type="match status" value="1"/>
</dbReference>
<dbReference type="Pfam" id="PF25989">
    <property type="entry name" value="YknX_C"/>
    <property type="match status" value="1"/>
</dbReference>
<comment type="caution">
    <text evidence="8">The sequence shown here is derived from an EMBL/GenBank/DDBJ whole genome shotgun (WGS) entry which is preliminary data.</text>
</comment>
<proteinExistence type="inferred from homology"/>
<dbReference type="PANTHER" id="PTHR30469">
    <property type="entry name" value="MULTIDRUG RESISTANCE PROTEIN MDTA"/>
    <property type="match status" value="1"/>
</dbReference>
<evidence type="ECO:0000256" key="2">
    <source>
        <dbReference type="SAM" id="Coils"/>
    </source>
</evidence>
<feature type="domain" description="CzcB-like alpha-helical hairpin" evidence="4">
    <location>
        <begin position="133"/>
        <end position="181"/>
    </location>
</feature>
<dbReference type="NCBIfam" id="TIGR01730">
    <property type="entry name" value="RND_mfp"/>
    <property type="match status" value="1"/>
</dbReference>
<dbReference type="Gene3D" id="1.10.287.470">
    <property type="entry name" value="Helix hairpin bin"/>
    <property type="match status" value="1"/>
</dbReference>
<protein>
    <submittedName>
        <fullName evidence="8">Efflux RND transporter periplasmic adaptor subunit</fullName>
    </submittedName>
</protein>
<dbReference type="Pfam" id="PF25954">
    <property type="entry name" value="Beta-barrel_RND_2"/>
    <property type="match status" value="1"/>
</dbReference>
<dbReference type="InterPro" id="IPR058792">
    <property type="entry name" value="Beta-barrel_RND_2"/>
</dbReference>
<dbReference type="Pfam" id="PF25893">
    <property type="entry name" value="HH_CzcB"/>
    <property type="match status" value="1"/>
</dbReference>
<comment type="similarity">
    <text evidence="1">Belongs to the membrane fusion protein (MFP) (TC 8.A.1) family.</text>
</comment>
<accession>A0AAE3MER3</accession>
<evidence type="ECO:0000259" key="5">
    <source>
        <dbReference type="Pfam" id="PF25954"/>
    </source>
</evidence>
<feature type="domain" description="CusB-like beta-barrel" evidence="5">
    <location>
        <begin position="222"/>
        <end position="294"/>
    </location>
</feature>
<dbReference type="InterPro" id="IPR058647">
    <property type="entry name" value="BSH_CzcB-like"/>
</dbReference>